<gene>
    <name evidence="2" type="primary">Diap</name>
    <name evidence="2" type="ORF">RHASIB_R14803</name>
</gene>
<organism evidence="2 3">
    <name type="scientific">Rhadina sibilatrix</name>
    <dbReference type="NCBI Taxonomy" id="2585818"/>
    <lineage>
        <taxon>Eukaryota</taxon>
        <taxon>Metazoa</taxon>
        <taxon>Chordata</taxon>
        <taxon>Craniata</taxon>
        <taxon>Vertebrata</taxon>
        <taxon>Euteleostomi</taxon>
        <taxon>Archelosauria</taxon>
        <taxon>Archosauria</taxon>
        <taxon>Dinosauria</taxon>
        <taxon>Saurischia</taxon>
        <taxon>Theropoda</taxon>
        <taxon>Coelurosauria</taxon>
        <taxon>Aves</taxon>
        <taxon>Neognathae</taxon>
        <taxon>Neoaves</taxon>
        <taxon>Telluraves</taxon>
        <taxon>Australaves</taxon>
        <taxon>Passeriformes</taxon>
        <taxon>Sylvioidea</taxon>
        <taxon>Phylloscopidae</taxon>
        <taxon>Rhadina</taxon>
    </lineage>
</organism>
<feature type="signal peptide" evidence="1">
    <location>
        <begin position="1"/>
        <end position="24"/>
    </location>
</feature>
<accession>A0A7L2NF60</accession>
<dbReference type="AlphaFoldDB" id="A0A7L2NF60"/>
<dbReference type="Proteomes" id="UP000587697">
    <property type="component" value="Unassembled WGS sequence"/>
</dbReference>
<name>A0A7L2NF60_9PASS</name>
<protein>
    <submittedName>
        <fullName evidence="2">DIAP protein</fullName>
    </submittedName>
</protein>
<dbReference type="EMBL" id="VWYO01041340">
    <property type="protein sequence ID" value="NXR70803.1"/>
    <property type="molecule type" value="Genomic_DNA"/>
</dbReference>
<dbReference type="Gene3D" id="3.30.30.120">
    <property type="entry name" value="Diapause-specific peptide"/>
    <property type="match status" value="1"/>
</dbReference>
<keyword evidence="1" id="KW-0732">Signal</keyword>
<comment type="caution">
    <text evidence="2">The sequence shown here is derived from an EMBL/GenBank/DDBJ whole genome shotgun (WGS) entry which is preliminary data.</text>
</comment>
<evidence type="ECO:0000313" key="2">
    <source>
        <dbReference type="EMBL" id="NXR70803.1"/>
    </source>
</evidence>
<feature type="chain" id="PRO_5029475630" evidence="1">
    <location>
        <begin position="25"/>
        <end position="65"/>
    </location>
</feature>
<keyword evidence="3" id="KW-1185">Reference proteome</keyword>
<feature type="non-terminal residue" evidence="2">
    <location>
        <position position="1"/>
    </location>
</feature>
<dbReference type="InterPro" id="IPR038203">
    <property type="entry name" value="Diapausin_sf"/>
</dbReference>
<dbReference type="Pfam" id="PF08036">
    <property type="entry name" value="Antimicrobial_6"/>
    <property type="match status" value="1"/>
</dbReference>
<reference evidence="2 3" key="1">
    <citation type="submission" date="2019-09" db="EMBL/GenBank/DDBJ databases">
        <title>Bird 10,000 Genomes (B10K) Project - Family phase.</title>
        <authorList>
            <person name="Zhang G."/>
        </authorList>
    </citation>
    <scope>NUCLEOTIDE SEQUENCE [LARGE SCALE GENOMIC DNA]</scope>
    <source>
        <strain evidence="2">B10K-DU-002-26</strain>
        <tissue evidence="2">Muscle</tissue>
    </source>
</reference>
<evidence type="ECO:0000313" key="3">
    <source>
        <dbReference type="Proteomes" id="UP000587697"/>
    </source>
</evidence>
<feature type="non-terminal residue" evidence="2">
    <location>
        <position position="65"/>
    </location>
</feature>
<evidence type="ECO:0000256" key="1">
    <source>
        <dbReference type="SAM" id="SignalP"/>
    </source>
</evidence>
<proteinExistence type="predicted"/>
<sequence length="65" mass="6999">SIMYKAAFLVFLIIGAVVISTTEAGQVRVSACNEVCGRIARERDECCRAHGHSSYSSCRGGMICN</sequence>